<sequence length="388" mass="44183">MSAKSTGKKKASAPRKKPQAKKAPAKPSKGKVSAKGEAPTSVTEPEILDPEEQTDSPRAGGDLLEEDDLEFGSPGEPGDSEDETEEQPGLVPLAGGGPPAITNPLQRYLWEARQYPLLTREEEKELTQAYYDSGDPALAAKLVTSNLRLVVKIAMDHQRFWMRNLLDLIQEGNIGLMQAVQKYDPFRGIKFSYYASFWIKAYILKFIMDNWRLVRLGTTQAQRKLFYNLRREQEKLQSQGITPGPKLLSTRLGVSEKDVIDMSQRLDSWELSLDAPVREDSEEAHQNFLTDEEQSDAEDELVNQELRKLFHDELMAVRDTLDEKERDILDRRLLAENPMTLNELGEEHGVSRERIRQLQVRLMDKLKDRLSERIPNFEEQFAGLSEGD</sequence>
<evidence type="ECO:0000313" key="10">
    <source>
        <dbReference type="EMBL" id="BEQ14936.1"/>
    </source>
</evidence>
<proteinExistence type="inferred from homology"/>
<dbReference type="Pfam" id="PF00140">
    <property type="entry name" value="Sigma70_r1_2"/>
    <property type="match status" value="1"/>
</dbReference>
<dbReference type="SUPFAM" id="SSF88659">
    <property type="entry name" value="Sigma3 and sigma4 domains of RNA polymerase sigma factors"/>
    <property type="match status" value="1"/>
</dbReference>
<dbReference type="Gene3D" id="1.20.140.160">
    <property type="match status" value="1"/>
</dbReference>
<keyword evidence="11" id="KW-1185">Reference proteome</keyword>
<dbReference type="GO" id="GO:0016987">
    <property type="term" value="F:sigma factor activity"/>
    <property type="evidence" value="ECO:0007669"/>
    <property type="project" value="UniProtKB-KW"/>
</dbReference>
<name>A0AAU9ELW8_9BACT</name>
<keyword evidence="4 6" id="KW-0238">DNA-binding</keyword>
<dbReference type="AlphaFoldDB" id="A0AAU9ELW8"/>
<dbReference type="PANTHER" id="PTHR30376">
    <property type="entry name" value="SIGMA FACTOR RPOH HEAT SHOCK RELATED"/>
    <property type="match status" value="1"/>
</dbReference>
<dbReference type="GO" id="GO:0006352">
    <property type="term" value="P:DNA-templated transcription initiation"/>
    <property type="evidence" value="ECO:0007669"/>
    <property type="project" value="InterPro"/>
</dbReference>
<dbReference type="Pfam" id="PF04545">
    <property type="entry name" value="Sigma70_r4"/>
    <property type="match status" value="1"/>
</dbReference>
<dbReference type="InterPro" id="IPR014284">
    <property type="entry name" value="RNA_pol_sigma-70_dom"/>
</dbReference>
<gene>
    <name evidence="10" type="ORF">FAK_20020</name>
</gene>
<dbReference type="PANTHER" id="PTHR30376:SF3">
    <property type="entry name" value="RNA POLYMERASE SIGMA FACTOR RPOH"/>
    <property type="match status" value="1"/>
</dbReference>
<protein>
    <recommendedName>
        <fullName evidence="6">RNA polymerase sigma factor</fullName>
    </recommendedName>
</protein>
<dbReference type="NCBIfam" id="NF005143">
    <property type="entry name" value="PRK06596.1"/>
    <property type="match status" value="1"/>
</dbReference>
<feature type="compositionally biased region" description="Basic residues" evidence="7">
    <location>
        <begin position="1"/>
        <end position="24"/>
    </location>
</feature>
<evidence type="ECO:0000256" key="6">
    <source>
        <dbReference type="RuleBase" id="RU362124"/>
    </source>
</evidence>
<dbReference type="SUPFAM" id="SSF88946">
    <property type="entry name" value="Sigma2 domain of RNA polymerase sigma factors"/>
    <property type="match status" value="1"/>
</dbReference>
<dbReference type="Proteomes" id="UP001366166">
    <property type="component" value="Chromosome"/>
</dbReference>
<comment type="similarity">
    <text evidence="1 6">Belongs to the sigma-70 factor family.</text>
</comment>
<dbReference type="PROSITE" id="PS00716">
    <property type="entry name" value="SIGMA70_2"/>
    <property type="match status" value="1"/>
</dbReference>
<feature type="compositionally biased region" description="Low complexity" evidence="7">
    <location>
        <begin position="25"/>
        <end position="36"/>
    </location>
</feature>
<dbReference type="Gene3D" id="1.10.601.10">
    <property type="entry name" value="RNA Polymerase Primary Sigma Factor"/>
    <property type="match status" value="1"/>
</dbReference>
<keyword evidence="5 6" id="KW-0804">Transcription</keyword>
<dbReference type="InterPro" id="IPR009042">
    <property type="entry name" value="RNA_pol_sigma70_r1_2"/>
</dbReference>
<dbReference type="NCBIfam" id="TIGR02937">
    <property type="entry name" value="sigma70-ECF"/>
    <property type="match status" value="1"/>
</dbReference>
<comment type="function">
    <text evidence="6">Sigma factors are initiation factors that promote the attachment of RNA polymerase to specific initiation sites and are then released.</text>
</comment>
<dbReference type="InterPro" id="IPR050813">
    <property type="entry name" value="Sigma-70_Factor"/>
</dbReference>
<organism evidence="10 11">
    <name type="scientific">Desulfoferula mesophila</name>
    <dbReference type="NCBI Taxonomy" id="3058419"/>
    <lineage>
        <taxon>Bacteria</taxon>
        <taxon>Pseudomonadati</taxon>
        <taxon>Thermodesulfobacteriota</taxon>
        <taxon>Desulfarculia</taxon>
        <taxon>Desulfarculales</taxon>
        <taxon>Desulfarculaceae</taxon>
        <taxon>Desulfoferula</taxon>
    </lineage>
</organism>
<evidence type="ECO:0000256" key="7">
    <source>
        <dbReference type="SAM" id="MobiDB-lite"/>
    </source>
</evidence>
<dbReference type="InterPro" id="IPR007627">
    <property type="entry name" value="RNA_pol_sigma70_r2"/>
</dbReference>
<dbReference type="InterPro" id="IPR013325">
    <property type="entry name" value="RNA_pol_sigma_r2"/>
</dbReference>
<dbReference type="InterPro" id="IPR000943">
    <property type="entry name" value="RNA_pol_sigma70"/>
</dbReference>
<dbReference type="EMBL" id="AP028679">
    <property type="protein sequence ID" value="BEQ14936.1"/>
    <property type="molecule type" value="Genomic_DNA"/>
</dbReference>
<dbReference type="PRINTS" id="PR00046">
    <property type="entry name" value="SIGMA70FCT"/>
</dbReference>
<keyword evidence="3 6" id="KW-0731">Sigma factor</keyword>
<evidence type="ECO:0000256" key="1">
    <source>
        <dbReference type="ARBA" id="ARBA00007788"/>
    </source>
</evidence>
<evidence type="ECO:0000259" key="8">
    <source>
        <dbReference type="PROSITE" id="PS00715"/>
    </source>
</evidence>
<evidence type="ECO:0000259" key="9">
    <source>
        <dbReference type="PROSITE" id="PS00716"/>
    </source>
</evidence>
<reference evidence="11" key="1">
    <citation type="journal article" date="2023" name="Arch. Microbiol.">
        <title>Desulfoferula mesophilus gen. nov. sp. nov., a mesophilic sulfate-reducing bacterium isolated from a brackish lake sediment.</title>
        <authorList>
            <person name="Watanabe T."/>
            <person name="Yabe T."/>
            <person name="Tsuji J.M."/>
            <person name="Fukui M."/>
        </authorList>
    </citation>
    <scope>NUCLEOTIDE SEQUENCE [LARGE SCALE GENOMIC DNA]</scope>
    <source>
        <strain evidence="11">12FAK</strain>
    </source>
</reference>
<evidence type="ECO:0000256" key="3">
    <source>
        <dbReference type="ARBA" id="ARBA00023082"/>
    </source>
</evidence>
<evidence type="ECO:0000313" key="11">
    <source>
        <dbReference type="Proteomes" id="UP001366166"/>
    </source>
</evidence>
<dbReference type="InterPro" id="IPR007630">
    <property type="entry name" value="RNA_pol_sigma70_r4"/>
</dbReference>
<dbReference type="Pfam" id="PF04542">
    <property type="entry name" value="Sigma70_r2"/>
    <property type="match status" value="1"/>
</dbReference>
<accession>A0AAU9ELW8</accession>
<dbReference type="KEGG" id="dmp:FAK_20020"/>
<dbReference type="GO" id="GO:0003677">
    <property type="term" value="F:DNA binding"/>
    <property type="evidence" value="ECO:0007669"/>
    <property type="project" value="UniProtKB-KW"/>
</dbReference>
<dbReference type="InterPro" id="IPR013324">
    <property type="entry name" value="RNA_pol_sigma_r3/r4-like"/>
</dbReference>
<dbReference type="PROSITE" id="PS00715">
    <property type="entry name" value="SIGMA70_1"/>
    <property type="match status" value="1"/>
</dbReference>
<keyword evidence="2 6" id="KW-0805">Transcription regulation</keyword>
<feature type="domain" description="RNA polymerase sigma-70" evidence="9">
    <location>
        <begin position="340"/>
        <end position="366"/>
    </location>
</feature>
<evidence type="ECO:0000256" key="2">
    <source>
        <dbReference type="ARBA" id="ARBA00023015"/>
    </source>
</evidence>
<feature type="domain" description="RNA polymerase sigma-70" evidence="8">
    <location>
        <begin position="167"/>
        <end position="180"/>
    </location>
</feature>
<evidence type="ECO:0000256" key="4">
    <source>
        <dbReference type="ARBA" id="ARBA00023125"/>
    </source>
</evidence>
<evidence type="ECO:0000256" key="5">
    <source>
        <dbReference type="ARBA" id="ARBA00023163"/>
    </source>
</evidence>
<feature type="region of interest" description="Disordered" evidence="7">
    <location>
        <begin position="1"/>
        <end position="98"/>
    </location>
</feature>